<dbReference type="KEGG" id="hmr:Hipma_1721"/>
<sequence>MLRVLSIRILSFLFVVSLLNVSSIYAANSKTAKLDINKATVEELLKVKGIGKSKAEAIVKFVKKERIKTMDELLKVKGIGKKTLKNIEEMFEVKTESSKPSEKKE</sequence>
<dbReference type="HOGENOM" id="CLU_052011_4_2_7"/>
<evidence type="ECO:0000313" key="3">
    <source>
        <dbReference type="Proteomes" id="UP000008139"/>
    </source>
</evidence>
<dbReference type="GO" id="GO:0003677">
    <property type="term" value="F:DNA binding"/>
    <property type="evidence" value="ECO:0007669"/>
    <property type="project" value="InterPro"/>
</dbReference>
<dbReference type="OrthoDB" id="5296317at2"/>
<dbReference type="eggNOG" id="COG1555">
    <property type="taxonomic scope" value="Bacteria"/>
</dbReference>
<gene>
    <name evidence="2" type="ordered locus">Hipma_1721</name>
</gene>
<evidence type="ECO:0000259" key="1">
    <source>
        <dbReference type="SMART" id="SM00278"/>
    </source>
</evidence>
<dbReference type="Pfam" id="PF12836">
    <property type="entry name" value="HHH_3"/>
    <property type="match status" value="1"/>
</dbReference>
<reference evidence="3" key="2">
    <citation type="submission" date="2011-03" db="EMBL/GenBank/DDBJ databases">
        <title>The complete genome of Hippea maritima DSM 10411.</title>
        <authorList>
            <consortium name="US DOE Joint Genome Institute (JGI-PGF)"/>
            <person name="Lucas S."/>
            <person name="Copeland A."/>
            <person name="Lapidus A."/>
            <person name="Bruce D."/>
            <person name="Goodwin L."/>
            <person name="Pitluck S."/>
            <person name="Peters L."/>
            <person name="Kyrpides N."/>
            <person name="Mavromatis K."/>
            <person name="Pagani I."/>
            <person name="Ivanova N."/>
            <person name="Mikhailova N."/>
            <person name="Lu M."/>
            <person name="Detter J.C."/>
            <person name="Tapia R."/>
            <person name="Han C."/>
            <person name="Land M."/>
            <person name="Hauser L."/>
            <person name="Markowitz V."/>
            <person name="Cheng J.-F."/>
            <person name="Hugenholtz P."/>
            <person name="Woyke T."/>
            <person name="Wu D."/>
            <person name="Spring S."/>
            <person name="Schroeder M."/>
            <person name="Brambilla E."/>
            <person name="Klenk H.-P."/>
            <person name="Eisen J.A."/>
        </authorList>
    </citation>
    <scope>NUCLEOTIDE SEQUENCE [LARGE SCALE GENOMIC DNA]</scope>
    <source>
        <strain evidence="3">ATCC 700847 / DSM 10411 / MH2</strain>
    </source>
</reference>
<dbReference type="EMBL" id="CP002606">
    <property type="protein sequence ID" value="AEA34658.1"/>
    <property type="molecule type" value="Genomic_DNA"/>
</dbReference>
<organism evidence="2 3">
    <name type="scientific">Hippea maritima (strain ATCC 700847 / DSM 10411 / MH2)</name>
    <dbReference type="NCBI Taxonomy" id="760142"/>
    <lineage>
        <taxon>Bacteria</taxon>
        <taxon>Pseudomonadati</taxon>
        <taxon>Campylobacterota</taxon>
        <taxon>Desulfurellia</taxon>
        <taxon>Desulfurellales</taxon>
        <taxon>Hippeaceae</taxon>
        <taxon>Hippea</taxon>
    </lineage>
</organism>
<protein>
    <submittedName>
        <fullName evidence="2">Helix-hairpin-helix motif protein</fullName>
    </submittedName>
</protein>
<dbReference type="GO" id="GO:0015628">
    <property type="term" value="P:protein secretion by the type II secretion system"/>
    <property type="evidence" value="ECO:0007669"/>
    <property type="project" value="TreeGrafter"/>
</dbReference>
<feature type="domain" description="Helix-hairpin-helix DNA-binding motif class 1" evidence="1">
    <location>
        <begin position="71"/>
        <end position="90"/>
    </location>
</feature>
<dbReference type="Gene3D" id="1.10.150.320">
    <property type="entry name" value="Photosystem II 12 kDa extrinsic protein"/>
    <property type="match status" value="1"/>
</dbReference>
<dbReference type="RefSeq" id="WP_013682679.1">
    <property type="nucleotide sequence ID" value="NC_015318.1"/>
</dbReference>
<dbReference type="PANTHER" id="PTHR21180">
    <property type="entry name" value="ENDONUCLEASE/EXONUCLEASE/PHOSPHATASE FAMILY DOMAIN-CONTAINING PROTEIN 1"/>
    <property type="match status" value="1"/>
</dbReference>
<dbReference type="SUPFAM" id="SSF47781">
    <property type="entry name" value="RuvA domain 2-like"/>
    <property type="match status" value="1"/>
</dbReference>
<dbReference type="GO" id="GO:0015627">
    <property type="term" value="C:type II protein secretion system complex"/>
    <property type="evidence" value="ECO:0007669"/>
    <property type="project" value="TreeGrafter"/>
</dbReference>
<dbReference type="Proteomes" id="UP000008139">
    <property type="component" value="Chromosome"/>
</dbReference>
<dbReference type="AlphaFoldDB" id="F2LUY9"/>
<dbReference type="PANTHER" id="PTHR21180:SF32">
    <property type="entry name" value="ENDONUCLEASE_EXONUCLEASE_PHOSPHATASE FAMILY DOMAIN-CONTAINING PROTEIN 1"/>
    <property type="match status" value="1"/>
</dbReference>
<dbReference type="InterPro" id="IPR010994">
    <property type="entry name" value="RuvA_2-like"/>
</dbReference>
<name>F2LUY9_HIPMA</name>
<dbReference type="STRING" id="760142.Hipma_1721"/>
<feature type="domain" description="Helix-hairpin-helix DNA-binding motif class 1" evidence="1">
    <location>
        <begin position="42"/>
        <end position="61"/>
    </location>
</feature>
<dbReference type="NCBIfam" id="TIGR00426">
    <property type="entry name" value="competence protein ComEA helix-hairpin-helix repeat region"/>
    <property type="match status" value="1"/>
</dbReference>
<accession>F2LUY9</accession>
<dbReference type="InParanoid" id="F2LUY9"/>
<dbReference type="InterPro" id="IPR051675">
    <property type="entry name" value="Endo/Exo/Phosphatase_dom_1"/>
</dbReference>
<keyword evidence="3" id="KW-1185">Reference proteome</keyword>
<proteinExistence type="predicted"/>
<dbReference type="SMART" id="SM00278">
    <property type="entry name" value="HhH1"/>
    <property type="match status" value="2"/>
</dbReference>
<evidence type="ECO:0000313" key="2">
    <source>
        <dbReference type="EMBL" id="AEA34658.1"/>
    </source>
</evidence>
<dbReference type="InterPro" id="IPR004509">
    <property type="entry name" value="Competence_ComEA_HhH"/>
</dbReference>
<reference evidence="2 3" key="1">
    <citation type="journal article" date="2011" name="Stand. Genomic Sci.">
        <title>Complete genome sequence of the thermophilic sulfur-reducer Hippea maritima type strain (MH(2)).</title>
        <authorList>
            <person name="Huntemann M."/>
            <person name="Lu M."/>
            <person name="Nolan M."/>
            <person name="Lapidus A."/>
            <person name="Lucas S."/>
            <person name="Hammon N."/>
            <person name="Deshpande S."/>
            <person name="Cheng J.F."/>
            <person name="Tapia R."/>
            <person name="Han C."/>
            <person name="Goodwin L."/>
            <person name="Pitluck S."/>
            <person name="Liolios K."/>
            <person name="Pagani I."/>
            <person name="Ivanova N."/>
            <person name="Ovchinikova G."/>
            <person name="Pati A."/>
            <person name="Chen A."/>
            <person name="Palaniappan K."/>
            <person name="Land M."/>
            <person name="Hauser L."/>
            <person name="Jeffries C.D."/>
            <person name="Detter J.C."/>
            <person name="Brambilla E.M."/>
            <person name="Rohde M."/>
            <person name="Spring S."/>
            <person name="Goker M."/>
            <person name="Woyke T."/>
            <person name="Bristow J."/>
            <person name="Eisen J.A."/>
            <person name="Markowitz V."/>
            <person name="Hugenholtz P."/>
            <person name="Kyrpides N.C."/>
            <person name="Klenk H.P."/>
            <person name="Mavromatis K."/>
        </authorList>
    </citation>
    <scope>NUCLEOTIDE SEQUENCE [LARGE SCALE GENOMIC DNA]</scope>
    <source>
        <strain evidence="3">ATCC 700847 / DSM 10411 / MH2</strain>
    </source>
</reference>
<dbReference type="GO" id="GO:0006281">
    <property type="term" value="P:DNA repair"/>
    <property type="evidence" value="ECO:0007669"/>
    <property type="project" value="InterPro"/>
</dbReference>
<dbReference type="InterPro" id="IPR003583">
    <property type="entry name" value="Hlx-hairpin-Hlx_DNA-bd_motif"/>
</dbReference>